<evidence type="ECO:0000313" key="3">
    <source>
        <dbReference type="EMBL" id="RXR30165.1"/>
    </source>
</evidence>
<dbReference type="InterPro" id="IPR002656">
    <property type="entry name" value="Acyl_transf_3_dom"/>
</dbReference>
<dbReference type="GO" id="GO:0016020">
    <property type="term" value="C:membrane"/>
    <property type="evidence" value="ECO:0007669"/>
    <property type="project" value="TreeGrafter"/>
</dbReference>
<feature type="transmembrane region" description="Helical" evidence="1">
    <location>
        <begin position="140"/>
        <end position="161"/>
    </location>
</feature>
<protein>
    <submittedName>
        <fullName evidence="3">Acyltransferase</fullName>
    </submittedName>
</protein>
<dbReference type="Proteomes" id="UP000289734">
    <property type="component" value="Unassembled WGS sequence"/>
</dbReference>
<keyword evidence="4" id="KW-1185">Reference proteome</keyword>
<reference evidence="4" key="1">
    <citation type="submission" date="2019-01" db="EMBL/GenBank/DDBJ databases">
        <title>Cytophagaceae bacterium strain CAR-16.</title>
        <authorList>
            <person name="Chen W.-M."/>
        </authorList>
    </citation>
    <scope>NUCLEOTIDE SEQUENCE [LARGE SCALE GENOMIC DNA]</scope>
    <source>
        <strain evidence="4">ICH-30</strain>
    </source>
</reference>
<sequence length="373" mass="44372">MFGLPINLEKRIPGLDLARSIAIFLVVFSHSLWISENYPPLVKWLMHFTATIGVEIFFAISGFLIGKIVYRLIQKDDFSFQDVREFWKRRWFRTLPNYYLVLLINLLLWYLIYGQLPERIGLYFVYLQNFFSHSPDFSRISWSLSVEQFCYILGPVLLYLFIRFIPSINRKKLFLWVTCGIICAVLLIRFWFHETHQLASIYEWNENLRKVSMYRLDAIYYGFLAYYLYVNFPISASLTKLLFVFGILGIFTLHLFIFYWGISFETHPGFFNVFYLSLNSVSICSLMPYLFTITISSTPVLKGLTLLSVLSYSIYLLHYTIILHSMKVLVPSDHLEGIPLLLYTLVYWLIILVFSYLLYRFFERPMTDLRERK</sequence>
<keyword evidence="1" id="KW-1133">Transmembrane helix</keyword>
<keyword evidence="1" id="KW-0472">Membrane</keyword>
<feature type="transmembrane region" description="Helical" evidence="1">
    <location>
        <begin position="212"/>
        <end position="229"/>
    </location>
</feature>
<proteinExistence type="predicted"/>
<feature type="transmembrane region" description="Helical" evidence="1">
    <location>
        <begin position="274"/>
        <end position="291"/>
    </location>
</feature>
<feature type="transmembrane region" description="Helical" evidence="1">
    <location>
        <begin position="303"/>
        <end position="321"/>
    </location>
</feature>
<dbReference type="GO" id="GO:0016747">
    <property type="term" value="F:acyltransferase activity, transferring groups other than amino-acyl groups"/>
    <property type="evidence" value="ECO:0007669"/>
    <property type="project" value="InterPro"/>
</dbReference>
<dbReference type="OrthoDB" id="290051at2"/>
<gene>
    <name evidence="3" type="ORF">EQG68_12105</name>
</gene>
<dbReference type="EMBL" id="SBKQ01000012">
    <property type="protein sequence ID" value="RXR30165.1"/>
    <property type="molecule type" value="Genomic_DNA"/>
</dbReference>
<feature type="transmembrane region" description="Helical" evidence="1">
    <location>
        <begin position="173"/>
        <end position="192"/>
    </location>
</feature>
<evidence type="ECO:0000313" key="4">
    <source>
        <dbReference type="Proteomes" id="UP000289734"/>
    </source>
</evidence>
<feature type="transmembrane region" description="Helical" evidence="1">
    <location>
        <begin position="45"/>
        <end position="70"/>
    </location>
</feature>
<feature type="transmembrane region" description="Helical" evidence="1">
    <location>
        <begin position="341"/>
        <end position="362"/>
    </location>
</feature>
<feature type="transmembrane region" description="Helical" evidence="1">
    <location>
        <begin position="241"/>
        <end position="262"/>
    </location>
</feature>
<evidence type="ECO:0000259" key="2">
    <source>
        <dbReference type="Pfam" id="PF01757"/>
    </source>
</evidence>
<evidence type="ECO:0000256" key="1">
    <source>
        <dbReference type="SAM" id="Phobius"/>
    </source>
</evidence>
<feature type="transmembrane region" description="Helical" evidence="1">
    <location>
        <begin position="91"/>
        <end position="112"/>
    </location>
</feature>
<dbReference type="PANTHER" id="PTHR23028:SF53">
    <property type="entry name" value="ACYL_TRANSF_3 DOMAIN-CONTAINING PROTEIN"/>
    <property type="match status" value="1"/>
</dbReference>
<accession>A0A4Q1KL37</accession>
<dbReference type="AlphaFoldDB" id="A0A4Q1KL37"/>
<keyword evidence="3" id="KW-0808">Transferase</keyword>
<keyword evidence="1" id="KW-0812">Transmembrane</keyword>
<comment type="caution">
    <text evidence="3">The sequence shown here is derived from an EMBL/GenBank/DDBJ whole genome shotgun (WGS) entry which is preliminary data.</text>
</comment>
<dbReference type="PANTHER" id="PTHR23028">
    <property type="entry name" value="ACETYLTRANSFERASE"/>
    <property type="match status" value="1"/>
</dbReference>
<keyword evidence="3" id="KW-0012">Acyltransferase</keyword>
<dbReference type="InterPro" id="IPR050879">
    <property type="entry name" value="Acyltransferase_3"/>
</dbReference>
<feature type="transmembrane region" description="Helical" evidence="1">
    <location>
        <begin position="12"/>
        <end position="33"/>
    </location>
</feature>
<dbReference type="GO" id="GO:0000271">
    <property type="term" value="P:polysaccharide biosynthetic process"/>
    <property type="evidence" value="ECO:0007669"/>
    <property type="project" value="TreeGrafter"/>
</dbReference>
<feature type="domain" description="Acyltransferase 3" evidence="2">
    <location>
        <begin position="13"/>
        <end position="360"/>
    </location>
</feature>
<dbReference type="Pfam" id="PF01757">
    <property type="entry name" value="Acyl_transf_3"/>
    <property type="match status" value="1"/>
</dbReference>
<dbReference type="RefSeq" id="WP_129465150.1">
    <property type="nucleotide sequence ID" value="NZ_SBKQ01000012.1"/>
</dbReference>
<name>A0A4Q1KL37_9FLAO</name>
<organism evidence="3 4">
    <name type="scientific">Flavobacterium piscinae</name>
    <dbReference type="NCBI Taxonomy" id="2506424"/>
    <lineage>
        <taxon>Bacteria</taxon>
        <taxon>Pseudomonadati</taxon>
        <taxon>Bacteroidota</taxon>
        <taxon>Flavobacteriia</taxon>
        <taxon>Flavobacteriales</taxon>
        <taxon>Flavobacteriaceae</taxon>
        <taxon>Flavobacterium</taxon>
    </lineage>
</organism>